<evidence type="ECO:0000259" key="13">
    <source>
        <dbReference type="Pfam" id="PF00852"/>
    </source>
</evidence>
<keyword evidence="6 12" id="KW-0812">Transmembrane</keyword>
<dbReference type="PANTHER" id="PTHR11929:SF194">
    <property type="entry name" value="ALPHA-(1,3)-FUCOSYLTRANSFERASE 10"/>
    <property type="match status" value="1"/>
</dbReference>
<evidence type="ECO:0000256" key="3">
    <source>
        <dbReference type="ARBA" id="ARBA00008919"/>
    </source>
</evidence>
<accession>A0AAW2Z499</accession>
<comment type="similarity">
    <text evidence="3 12">Belongs to the glycosyltransferase 10 family.</text>
</comment>
<dbReference type="Gene3D" id="3.40.50.11660">
    <property type="entry name" value="Glycosyl transferase family 10, C-terminal domain"/>
    <property type="match status" value="1"/>
</dbReference>
<evidence type="ECO:0000256" key="2">
    <source>
        <dbReference type="ARBA" id="ARBA00004922"/>
    </source>
</evidence>
<keyword evidence="15" id="KW-1185">Reference proteome</keyword>
<evidence type="ECO:0000256" key="11">
    <source>
        <dbReference type="ARBA" id="ARBA00037847"/>
    </source>
</evidence>
<reference evidence="14 15" key="1">
    <citation type="submission" date="2024-03" db="EMBL/GenBank/DDBJ databases">
        <title>The Acrasis kona genome and developmental transcriptomes reveal deep origins of eukaryotic multicellular pathways.</title>
        <authorList>
            <person name="Sheikh S."/>
            <person name="Fu C.-J."/>
            <person name="Brown M.W."/>
            <person name="Baldauf S.L."/>
        </authorList>
    </citation>
    <scope>NUCLEOTIDE SEQUENCE [LARGE SCALE GENOMIC DNA]</scope>
    <source>
        <strain evidence="14 15">ATCC MYA-3509</strain>
    </source>
</reference>
<keyword evidence="10" id="KW-0325">Glycoprotein</keyword>
<comment type="subcellular location">
    <subcellularLocation>
        <location evidence="11">Endomembrane system</location>
        <topology evidence="11">Single-pass membrane protein</topology>
    </subcellularLocation>
    <subcellularLocation>
        <location evidence="12">Golgi apparatus</location>
        <location evidence="12">Golgi stack membrane</location>
        <topology evidence="12">Single-pass type II membrane protein</topology>
    </subcellularLocation>
    <subcellularLocation>
        <location evidence="1">Membrane</location>
        <topology evidence="1">Single-pass type II membrane protein</topology>
    </subcellularLocation>
</comment>
<comment type="caution">
    <text evidence="14">The sequence shown here is derived from an EMBL/GenBank/DDBJ whole genome shotgun (WGS) entry which is preliminary data.</text>
</comment>
<organism evidence="14 15">
    <name type="scientific">Acrasis kona</name>
    <dbReference type="NCBI Taxonomy" id="1008807"/>
    <lineage>
        <taxon>Eukaryota</taxon>
        <taxon>Discoba</taxon>
        <taxon>Heterolobosea</taxon>
        <taxon>Tetramitia</taxon>
        <taxon>Eutetramitia</taxon>
        <taxon>Acrasidae</taxon>
        <taxon>Acrasis</taxon>
    </lineage>
</organism>
<evidence type="ECO:0000256" key="6">
    <source>
        <dbReference type="ARBA" id="ARBA00022692"/>
    </source>
</evidence>
<dbReference type="FunFam" id="3.40.50.11660:FF:000002">
    <property type="entry name" value="Alpha-(1,3)-fucosyltransferase"/>
    <property type="match status" value="1"/>
</dbReference>
<keyword evidence="5 12" id="KW-0808">Transferase</keyword>
<evidence type="ECO:0000313" key="14">
    <source>
        <dbReference type="EMBL" id="KAL0484622.1"/>
    </source>
</evidence>
<dbReference type="SUPFAM" id="SSF53756">
    <property type="entry name" value="UDP-Glycosyltransferase/glycogen phosphorylase"/>
    <property type="match status" value="1"/>
</dbReference>
<dbReference type="EC" id="2.4.1.-" evidence="12"/>
<proteinExistence type="inferred from homology"/>
<evidence type="ECO:0000256" key="7">
    <source>
        <dbReference type="ARBA" id="ARBA00022968"/>
    </source>
</evidence>
<dbReference type="EMBL" id="JAOPGA020001056">
    <property type="protein sequence ID" value="KAL0484622.1"/>
    <property type="molecule type" value="Genomic_DNA"/>
</dbReference>
<protein>
    <recommendedName>
        <fullName evidence="12">Fucosyltransferase</fullName>
        <ecNumber evidence="12">2.4.1.-</ecNumber>
    </recommendedName>
</protein>
<evidence type="ECO:0000256" key="9">
    <source>
        <dbReference type="ARBA" id="ARBA00023136"/>
    </source>
</evidence>
<keyword evidence="9 12" id="KW-0472">Membrane</keyword>
<dbReference type="AlphaFoldDB" id="A0AAW2Z499"/>
<keyword evidence="7" id="KW-0735">Signal-anchor</keyword>
<dbReference type="Proteomes" id="UP001431209">
    <property type="component" value="Unassembled WGS sequence"/>
</dbReference>
<evidence type="ECO:0000256" key="4">
    <source>
        <dbReference type="ARBA" id="ARBA00022676"/>
    </source>
</evidence>
<dbReference type="PANTHER" id="PTHR11929">
    <property type="entry name" value="ALPHA- 1,3 -FUCOSYLTRANSFERASE"/>
    <property type="match status" value="1"/>
</dbReference>
<dbReference type="InterPro" id="IPR055270">
    <property type="entry name" value="Glyco_tran_10_C"/>
</dbReference>
<keyword evidence="8 12" id="KW-1133">Transmembrane helix</keyword>
<evidence type="ECO:0000313" key="15">
    <source>
        <dbReference type="Proteomes" id="UP001431209"/>
    </source>
</evidence>
<evidence type="ECO:0000256" key="10">
    <source>
        <dbReference type="ARBA" id="ARBA00023180"/>
    </source>
</evidence>
<evidence type="ECO:0000256" key="1">
    <source>
        <dbReference type="ARBA" id="ARBA00004606"/>
    </source>
</evidence>
<evidence type="ECO:0000256" key="12">
    <source>
        <dbReference type="RuleBase" id="RU003832"/>
    </source>
</evidence>
<dbReference type="Pfam" id="PF00852">
    <property type="entry name" value="Glyco_transf_10"/>
    <property type="match status" value="1"/>
</dbReference>
<evidence type="ECO:0000256" key="8">
    <source>
        <dbReference type="ARBA" id="ARBA00022989"/>
    </source>
</evidence>
<sequence length="336" mass="38505">MSFIRERPRMSLVIIFFLFVTIFPFIQYIIIHKNVNTNKENQNQVIHQKNVEPVKKEVKEVKEEIIKHSIVTFDKECMSPQNKKRDLQRYPVLLHDMGNSIYHPDPARTRCPVPWEWSDDVQDADAVIFNTLQNGASSILNQKVQKCQKIVLLGVESPVYYPWMLDKTLPVDITMDFRLLSDVPIPYVPSSYLTLFKTQPEPIASKSFISAFISNCGALNNREIVQKEIMDLAKVDSFGACHNNAKLPDLKQGEGWVGQKLSVLSKYKFTLAFENSNAEDYVTEKLFQPLQVGCVPVYLGASNIHDFVPNPKAVIRVSDFETTAKLVDYLNYLDKN</sequence>
<feature type="domain" description="Fucosyltransferase C-terminal" evidence="13">
    <location>
        <begin position="207"/>
        <end position="336"/>
    </location>
</feature>
<dbReference type="GO" id="GO:0032580">
    <property type="term" value="C:Golgi cisterna membrane"/>
    <property type="evidence" value="ECO:0007669"/>
    <property type="project" value="UniProtKB-SubCell"/>
</dbReference>
<dbReference type="InterPro" id="IPR038577">
    <property type="entry name" value="GT10-like_C_sf"/>
</dbReference>
<dbReference type="GO" id="GO:0008417">
    <property type="term" value="F:fucosyltransferase activity"/>
    <property type="evidence" value="ECO:0007669"/>
    <property type="project" value="InterPro"/>
</dbReference>
<feature type="transmembrane region" description="Helical" evidence="12">
    <location>
        <begin position="12"/>
        <end position="31"/>
    </location>
</feature>
<keyword evidence="4 12" id="KW-0328">Glycosyltransferase</keyword>
<name>A0AAW2Z499_9EUKA</name>
<evidence type="ECO:0000256" key="5">
    <source>
        <dbReference type="ARBA" id="ARBA00022679"/>
    </source>
</evidence>
<keyword evidence="12" id="KW-0333">Golgi apparatus</keyword>
<gene>
    <name evidence="14" type="ORF">AKO1_003451</name>
</gene>
<comment type="pathway">
    <text evidence="2">Protein modification; protein glycosylation.</text>
</comment>
<dbReference type="InterPro" id="IPR001503">
    <property type="entry name" value="Glyco_trans_10"/>
</dbReference>